<reference evidence="1" key="1">
    <citation type="submission" date="2021-02" db="EMBL/GenBank/DDBJ databases">
        <authorList>
            <person name="Palmer J.M."/>
        </authorList>
    </citation>
    <scope>NUCLEOTIDE SEQUENCE</scope>
    <source>
        <strain evidence="1">SCRP734</strain>
    </source>
</reference>
<evidence type="ECO:0000313" key="2">
    <source>
        <dbReference type="Proteomes" id="UP000694044"/>
    </source>
</evidence>
<gene>
    <name evidence="1" type="ORF">PHYPSEUDO_012590</name>
</gene>
<dbReference type="OrthoDB" id="121390at2759"/>
<dbReference type="Proteomes" id="UP000694044">
    <property type="component" value="Unassembled WGS sequence"/>
</dbReference>
<sequence length="229" mass="25595">MKLSRFVHNQEPVLSSNVLLDKCQFVYMLKHDETEVLLADRSGVSDFVAKVEGFFASKGKISGYRTTVPVMEVDGLRIVEFQHLRYVYEETEQRFVPGAVALGRTYDDMQQEASGLSNTEAKHRINTIGNNSVDVEMPSLPVSVATEFLTLFYIPDHVLFRRVLLHVNAIWHPLAPFDLCSLSDPLAGCHCVGGRGILGARKLRSCVLGVGDHTRGIQKASQKRGTRRH</sequence>
<dbReference type="EMBL" id="JAGDFM010000061">
    <property type="protein sequence ID" value="KAG7388382.1"/>
    <property type="molecule type" value="Genomic_DNA"/>
</dbReference>
<protein>
    <submittedName>
        <fullName evidence="1">Uncharacterized protein</fullName>
    </submittedName>
</protein>
<proteinExistence type="predicted"/>
<organism evidence="1 2">
    <name type="scientific">Phytophthora pseudosyringae</name>
    <dbReference type="NCBI Taxonomy" id="221518"/>
    <lineage>
        <taxon>Eukaryota</taxon>
        <taxon>Sar</taxon>
        <taxon>Stramenopiles</taxon>
        <taxon>Oomycota</taxon>
        <taxon>Peronosporomycetes</taxon>
        <taxon>Peronosporales</taxon>
        <taxon>Peronosporaceae</taxon>
        <taxon>Phytophthora</taxon>
    </lineage>
</organism>
<name>A0A8T1W3A5_9STRA</name>
<keyword evidence="2" id="KW-1185">Reference proteome</keyword>
<dbReference type="AlphaFoldDB" id="A0A8T1W3A5"/>
<evidence type="ECO:0000313" key="1">
    <source>
        <dbReference type="EMBL" id="KAG7388382.1"/>
    </source>
</evidence>
<comment type="caution">
    <text evidence="1">The sequence shown here is derived from an EMBL/GenBank/DDBJ whole genome shotgun (WGS) entry which is preliminary data.</text>
</comment>
<accession>A0A8T1W3A5</accession>